<dbReference type="AlphaFoldDB" id="A0A518K167"/>
<keyword evidence="3" id="KW-1185">Reference proteome</keyword>
<evidence type="ECO:0000256" key="1">
    <source>
        <dbReference type="SAM" id="MobiDB-lite"/>
    </source>
</evidence>
<accession>A0A518K167</accession>
<name>A0A518K167_9BACT</name>
<evidence type="ECO:0000313" key="3">
    <source>
        <dbReference type="Proteomes" id="UP000315082"/>
    </source>
</evidence>
<sequence>MCRAAVTQAFCLGYANCWTFGPRDPGETRRPNPCSGQPFVNSNAGPDGGARRSAIPSGASRAVVSCSGGAPLRVDLRLPPEIPAGSLWQSRTRSHRHRPPGRWPFGCICAPSFHPGLLPGPCKLLDLRPAMGAEIPFAGLEPGLQNLAGPFSPPTRARRLWLWQLLVSRPRLDGSFGWRTTRSGHRE</sequence>
<reference evidence="2 3" key="1">
    <citation type="submission" date="2019-02" db="EMBL/GenBank/DDBJ databases">
        <title>Deep-cultivation of Planctomycetes and their phenomic and genomic characterization uncovers novel biology.</title>
        <authorList>
            <person name="Wiegand S."/>
            <person name="Jogler M."/>
            <person name="Boedeker C."/>
            <person name="Pinto D."/>
            <person name="Vollmers J."/>
            <person name="Rivas-Marin E."/>
            <person name="Kohn T."/>
            <person name="Peeters S.H."/>
            <person name="Heuer A."/>
            <person name="Rast P."/>
            <person name="Oberbeckmann S."/>
            <person name="Bunk B."/>
            <person name="Jeske O."/>
            <person name="Meyerdierks A."/>
            <person name="Storesund J.E."/>
            <person name="Kallscheuer N."/>
            <person name="Luecker S."/>
            <person name="Lage O.M."/>
            <person name="Pohl T."/>
            <person name="Merkel B.J."/>
            <person name="Hornburger P."/>
            <person name="Mueller R.-W."/>
            <person name="Bruemmer F."/>
            <person name="Labrenz M."/>
            <person name="Spormann A.M."/>
            <person name="Op den Camp H."/>
            <person name="Overmann J."/>
            <person name="Amann R."/>
            <person name="Jetten M.S.M."/>
            <person name="Mascher T."/>
            <person name="Medema M.H."/>
            <person name="Devos D.P."/>
            <person name="Kaster A.-K."/>
            <person name="Ovreas L."/>
            <person name="Rohde M."/>
            <person name="Galperin M.Y."/>
            <person name="Jogler C."/>
        </authorList>
    </citation>
    <scope>NUCLEOTIDE SEQUENCE [LARGE SCALE GENOMIC DNA]</scope>
    <source>
        <strain evidence="2 3">Poly24</strain>
    </source>
</reference>
<gene>
    <name evidence="2" type="ORF">Poly24_52750</name>
</gene>
<feature type="region of interest" description="Disordered" evidence="1">
    <location>
        <begin position="27"/>
        <end position="54"/>
    </location>
</feature>
<feature type="compositionally biased region" description="Polar residues" evidence="1">
    <location>
        <begin position="34"/>
        <end position="44"/>
    </location>
</feature>
<proteinExistence type="predicted"/>
<evidence type="ECO:0000313" key="2">
    <source>
        <dbReference type="EMBL" id="QDV71538.1"/>
    </source>
</evidence>
<dbReference type="EMBL" id="CP036348">
    <property type="protein sequence ID" value="QDV71538.1"/>
    <property type="molecule type" value="Genomic_DNA"/>
</dbReference>
<dbReference type="KEGG" id="rcf:Poly24_52750"/>
<protein>
    <submittedName>
        <fullName evidence="2">Uncharacterized protein</fullName>
    </submittedName>
</protein>
<organism evidence="2 3">
    <name type="scientific">Rosistilla carotiformis</name>
    <dbReference type="NCBI Taxonomy" id="2528017"/>
    <lineage>
        <taxon>Bacteria</taxon>
        <taxon>Pseudomonadati</taxon>
        <taxon>Planctomycetota</taxon>
        <taxon>Planctomycetia</taxon>
        <taxon>Pirellulales</taxon>
        <taxon>Pirellulaceae</taxon>
        <taxon>Rosistilla</taxon>
    </lineage>
</organism>
<dbReference type="Proteomes" id="UP000315082">
    <property type="component" value="Chromosome"/>
</dbReference>